<evidence type="ECO:0000256" key="6">
    <source>
        <dbReference type="ARBA" id="ARBA00022801"/>
    </source>
</evidence>
<feature type="transmembrane region" description="Helical" evidence="11">
    <location>
        <begin position="223"/>
        <end position="241"/>
    </location>
</feature>
<keyword evidence="7" id="KW-0862">Zinc</keyword>
<keyword evidence="10 11" id="KW-0472">Membrane</keyword>
<dbReference type="CDD" id="cd07328">
    <property type="entry name" value="M48_Ste24p_like"/>
    <property type="match status" value="1"/>
</dbReference>
<comment type="cofactor">
    <cofactor evidence="1">
        <name>Zn(2+)</name>
        <dbReference type="ChEBI" id="CHEBI:29105"/>
    </cofactor>
</comment>
<dbReference type="InterPro" id="IPR001915">
    <property type="entry name" value="Peptidase_M48"/>
</dbReference>
<evidence type="ECO:0000256" key="11">
    <source>
        <dbReference type="SAM" id="Phobius"/>
    </source>
</evidence>
<keyword evidence="8 11" id="KW-1133">Transmembrane helix</keyword>
<dbReference type="OrthoDB" id="9789270at2"/>
<dbReference type="GO" id="GO:0004222">
    <property type="term" value="F:metalloendopeptidase activity"/>
    <property type="evidence" value="ECO:0007669"/>
    <property type="project" value="InterPro"/>
</dbReference>
<name>A0A554VLD4_9FLAO</name>
<dbReference type="RefSeq" id="WP_143916437.1">
    <property type="nucleotide sequence ID" value="NZ_CANMIK010000019.1"/>
</dbReference>
<feature type="transmembrane region" description="Helical" evidence="11">
    <location>
        <begin position="27"/>
        <end position="47"/>
    </location>
</feature>
<dbReference type="AlphaFoldDB" id="A0A554VLD4"/>
<evidence type="ECO:0000259" key="12">
    <source>
        <dbReference type="Pfam" id="PF01435"/>
    </source>
</evidence>
<dbReference type="GO" id="GO:0006508">
    <property type="term" value="P:proteolysis"/>
    <property type="evidence" value="ECO:0007669"/>
    <property type="project" value="UniProtKB-KW"/>
</dbReference>
<keyword evidence="2" id="KW-1003">Cell membrane</keyword>
<evidence type="ECO:0000313" key="13">
    <source>
        <dbReference type="EMBL" id="TSE08900.1"/>
    </source>
</evidence>
<keyword evidence="9 13" id="KW-0482">Metalloprotease</keyword>
<organism evidence="13 14">
    <name type="scientific">Aquimarina algiphila</name>
    <dbReference type="NCBI Taxonomy" id="2047982"/>
    <lineage>
        <taxon>Bacteria</taxon>
        <taxon>Pseudomonadati</taxon>
        <taxon>Bacteroidota</taxon>
        <taxon>Flavobacteriia</taxon>
        <taxon>Flavobacteriales</taxon>
        <taxon>Flavobacteriaceae</taxon>
        <taxon>Aquimarina</taxon>
    </lineage>
</organism>
<dbReference type="PANTHER" id="PTHR43221:SF2">
    <property type="entry name" value="PROTEASE HTPX HOMOLOG"/>
    <property type="match status" value="1"/>
</dbReference>
<gene>
    <name evidence="13" type="ORF">FOF46_10540</name>
</gene>
<keyword evidence="3 13" id="KW-0645">Protease</keyword>
<evidence type="ECO:0000313" key="14">
    <source>
        <dbReference type="Proteomes" id="UP000318833"/>
    </source>
</evidence>
<evidence type="ECO:0000256" key="4">
    <source>
        <dbReference type="ARBA" id="ARBA00022692"/>
    </source>
</evidence>
<keyword evidence="14" id="KW-1185">Reference proteome</keyword>
<dbReference type="EMBL" id="VLNR01000018">
    <property type="protein sequence ID" value="TSE08900.1"/>
    <property type="molecule type" value="Genomic_DNA"/>
</dbReference>
<dbReference type="Proteomes" id="UP000318833">
    <property type="component" value="Unassembled WGS sequence"/>
</dbReference>
<dbReference type="Pfam" id="PF01435">
    <property type="entry name" value="Peptidase_M48"/>
    <property type="match status" value="1"/>
</dbReference>
<keyword evidence="6" id="KW-0378">Hydrolase</keyword>
<evidence type="ECO:0000256" key="1">
    <source>
        <dbReference type="ARBA" id="ARBA00001947"/>
    </source>
</evidence>
<evidence type="ECO:0000256" key="5">
    <source>
        <dbReference type="ARBA" id="ARBA00022723"/>
    </source>
</evidence>
<accession>A0A554VLD4</accession>
<evidence type="ECO:0000256" key="7">
    <source>
        <dbReference type="ARBA" id="ARBA00022833"/>
    </source>
</evidence>
<sequence length="1272" mass="143710">MENLYEKTSAEVPENLTKPTSSFRRHVWLAMGGLILFVAAYTTLTWWFGHTAYRLFSDSFSGGKDAFMDFVIALPNLFLFIFMIKALFFIKRGGDPNQKEITEKEEPTLFSYLYQLADDAGAPRPHKVFLSSRVNASVSYDLSVLNFFFPSKKNLEIGIGLINVLNLGEFKAVLAHEFGHFAQRSMLVGRWVYMSHQIAAHIIGKRDALDKFLQTISYLDLRIAWIGWILSLIVWSIRALVEICFKIVVIAHRALSREMEFHADLIAVSLTGSDALIHALHRLQAADDAYDKSLNMVNHALNKEKAVVDMFALQTNAIERMAYILNEKEYGVSPIIPKESPEKNRIFTSKLANPPKMWATHPADHDRENNAKKIYVSAPIDNRPAWVLFKNPEEIKRSITAALVETAKIKTTPLSTEESIAEQNKIFDKVYYDPKYRGVYLDRDFFRTYENASEIYLKDTSFADLKKEITSLYPESLNEDLEILKTINEEHVLLTALKEKILTAPGGVIMYRGEQISRKDLPAVIKNVDKELVEAQNKVRSHDQLSRSVSLASAKQIGNGWEKYLNNLSCILHYAEHSRANIEDAENVLYNVLNVVMADGKVTSSELDRLLRVANDLHGVLQKVYVNGESIQLTKELLDQLDTKSWQEYTGKFDLVYANRDNINKWMEVIESWTNTIKSALSKLRSIALESLLKSEEYVNNLVLNEQVSEQPAPMPSSLPEKYNLLIPGSERPIQKKLGWWDRFQTSDGVLPSIAKLAVAAAIISITVFAGSYVGTSSLAIYNGLGKQVIVQIDGKELELDPYTSKKIALSTTDGISVRTISADDQTEIESFTPETESTSEMYIYNIGNAAALLKWTIFYGGTPYNNDKYLGAARWSTTNADYVMEEPPSSMSTSGSSTTRDVLDAYANIAPGNLLSMVESKEDMTAMVLSHAKWDSRESPHIMTWLSVAQNFEGFNDILKDRLGKTPDDPLFLRMQQESAAGDAKSKVCEEHSKLAASHPDNGNYFYLKTRCMGDGPAQDNAFKQGNKKWPDNPWLAFAAGYTYANSQNWRNAEKCMKTAIKNEPALSYYISIDLKRIQNVLGKNDKGAFRSDIKIEYLDYIENLEKNEFKIKDSPDYAYTLLNKGDIKAAIEQVKNDDLQYVILRQAAVSDGAEPKVIESALSLSLQKGINDYTIWSAIGLAVREGQNLQPYKTKIKELYPERETIIFDFVDLVKNNNMAAAEAIIKDMRPLEIGSFYSLGTIILRDKAPKRWRANAKGLLFLNERPYFE</sequence>
<keyword evidence="5" id="KW-0479">Metal-binding</keyword>
<proteinExistence type="predicted"/>
<dbReference type="PANTHER" id="PTHR43221">
    <property type="entry name" value="PROTEASE HTPX"/>
    <property type="match status" value="1"/>
</dbReference>
<evidence type="ECO:0000256" key="10">
    <source>
        <dbReference type="ARBA" id="ARBA00023136"/>
    </source>
</evidence>
<protein>
    <submittedName>
        <fullName evidence="13">M48 family metalloprotease</fullName>
    </submittedName>
</protein>
<dbReference type="InterPro" id="IPR050083">
    <property type="entry name" value="HtpX_protease"/>
</dbReference>
<dbReference type="Gene3D" id="3.30.2010.10">
    <property type="entry name" value="Metalloproteases ('zincins'), catalytic domain"/>
    <property type="match status" value="1"/>
</dbReference>
<evidence type="ECO:0000256" key="9">
    <source>
        <dbReference type="ARBA" id="ARBA00023049"/>
    </source>
</evidence>
<comment type="caution">
    <text evidence="13">The sequence shown here is derived from an EMBL/GenBank/DDBJ whole genome shotgun (WGS) entry which is preliminary data.</text>
</comment>
<evidence type="ECO:0000256" key="2">
    <source>
        <dbReference type="ARBA" id="ARBA00022475"/>
    </source>
</evidence>
<feature type="transmembrane region" description="Helical" evidence="11">
    <location>
        <begin position="67"/>
        <end position="90"/>
    </location>
</feature>
<evidence type="ECO:0000256" key="3">
    <source>
        <dbReference type="ARBA" id="ARBA00022670"/>
    </source>
</evidence>
<feature type="domain" description="Peptidase M48" evidence="12">
    <location>
        <begin position="107"/>
        <end position="373"/>
    </location>
</feature>
<reference evidence="13 14" key="1">
    <citation type="submission" date="2019-07" db="EMBL/GenBank/DDBJ databases">
        <title>The draft genome sequence of Aquimarina algiphila M91.</title>
        <authorList>
            <person name="Meng X."/>
        </authorList>
    </citation>
    <scope>NUCLEOTIDE SEQUENCE [LARGE SCALE GENOMIC DNA]</scope>
    <source>
        <strain evidence="13 14">M91</strain>
    </source>
</reference>
<evidence type="ECO:0000256" key="8">
    <source>
        <dbReference type="ARBA" id="ARBA00022989"/>
    </source>
</evidence>
<keyword evidence="4 11" id="KW-0812">Transmembrane</keyword>
<dbReference type="GO" id="GO:0046872">
    <property type="term" value="F:metal ion binding"/>
    <property type="evidence" value="ECO:0007669"/>
    <property type="project" value="UniProtKB-KW"/>
</dbReference>